<proteinExistence type="predicted"/>
<gene>
    <name evidence="5" type="ORF">B0J13DRAFT_503000</name>
</gene>
<evidence type="ECO:0000313" key="5">
    <source>
        <dbReference type="EMBL" id="KAH7142668.1"/>
    </source>
</evidence>
<reference evidence="5" key="1">
    <citation type="journal article" date="2021" name="Nat. Commun.">
        <title>Genetic determinants of endophytism in the Arabidopsis root mycobiome.</title>
        <authorList>
            <person name="Mesny F."/>
            <person name="Miyauchi S."/>
            <person name="Thiergart T."/>
            <person name="Pickel B."/>
            <person name="Atanasova L."/>
            <person name="Karlsson M."/>
            <person name="Huettel B."/>
            <person name="Barry K.W."/>
            <person name="Haridas S."/>
            <person name="Chen C."/>
            <person name="Bauer D."/>
            <person name="Andreopoulos W."/>
            <person name="Pangilinan J."/>
            <person name="LaButti K."/>
            <person name="Riley R."/>
            <person name="Lipzen A."/>
            <person name="Clum A."/>
            <person name="Drula E."/>
            <person name="Henrissat B."/>
            <person name="Kohler A."/>
            <person name="Grigoriev I.V."/>
            <person name="Martin F.M."/>
            <person name="Hacquard S."/>
        </authorList>
    </citation>
    <scope>NUCLEOTIDE SEQUENCE</scope>
    <source>
        <strain evidence="5">MPI-CAGE-AT-0021</strain>
    </source>
</reference>
<dbReference type="GO" id="GO:0009341">
    <property type="term" value="C:beta-galactosidase complex"/>
    <property type="evidence" value="ECO:0007669"/>
    <property type="project" value="InterPro"/>
</dbReference>
<dbReference type="Gene3D" id="2.60.220.20">
    <property type="entry name" value="putative beta-Galactosidase from caulobacter crescentus"/>
    <property type="match status" value="1"/>
</dbReference>
<dbReference type="Pfam" id="PF02449">
    <property type="entry name" value="Glyco_hydro_42"/>
    <property type="match status" value="1"/>
</dbReference>
<evidence type="ECO:0000259" key="3">
    <source>
        <dbReference type="Pfam" id="PF02449"/>
    </source>
</evidence>
<evidence type="ECO:0000256" key="1">
    <source>
        <dbReference type="ARBA" id="ARBA00022801"/>
    </source>
</evidence>
<dbReference type="OrthoDB" id="1657402at2759"/>
<dbReference type="GO" id="GO:0004565">
    <property type="term" value="F:beta-galactosidase activity"/>
    <property type="evidence" value="ECO:0007669"/>
    <property type="project" value="InterPro"/>
</dbReference>
<evidence type="ECO:0000256" key="2">
    <source>
        <dbReference type="ARBA" id="ARBA00023295"/>
    </source>
</evidence>
<evidence type="ECO:0000313" key="6">
    <source>
        <dbReference type="Proteomes" id="UP000717696"/>
    </source>
</evidence>
<feature type="domain" description="DUF5597" evidence="4">
    <location>
        <begin position="393"/>
        <end position="526"/>
    </location>
</feature>
<dbReference type="AlphaFoldDB" id="A0A9P9EMS9"/>
<dbReference type="SUPFAM" id="SSF51445">
    <property type="entry name" value="(Trans)glycosidases"/>
    <property type="match status" value="1"/>
</dbReference>
<comment type="caution">
    <text evidence="5">The sequence shown here is derived from an EMBL/GenBank/DDBJ whole genome shotgun (WGS) entry which is preliminary data.</text>
</comment>
<keyword evidence="1 5" id="KW-0378">Hydrolase</keyword>
<dbReference type="Proteomes" id="UP000717696">
    <property type="component" value="Unassembled WGS sequence"/>
</dbReference>
<feature type="domain" description="Glycoside hydrolase family 42 N-terminal" evidence="3">
    <location>
        <begin position="45"/>
        <end position="213"/>
    </location>
</feature>
<name>A0A9P9EMS9_9HYPO</name>
<dbReference type="InterPro" id="IPR017853">
    <property type="entry name" value="GH"/>
</dbReference>
<evidence type="ECO:0000259" key="4">
    <source>
        <dbReference type="Pfam" id="PF18120"/>
    </source>
</evidence>
<dbReference type="GO" id="GO:0005975">
    <property type="term" value="P:carbohydrate metabolic process"/>
    <property type="evidence" value="ECO:0007669"/>
    <property type="project" value="InterPro"/>
</dbReference>
<dbReference type="FunFam" id="3.20.20.80:FF:000135">
    <property type="entry name" value="Beta-galactosidase, putative, bgl35A"/>
    <property type="match status" value="1"/>
</dbReference>
<organism evidence="5 6">
    <name type="scientific">Dactylonectria estremocensis</name>
    <dbReference type="NCBI Taxonomy" id="1079267"/>
    <lineage>
        <taxon>Eukaryota</taxon>
        <taxon>Fungi</taxon>
        <taxon>Dikarya</taxon>
        <taxon>Ascomycota</taxon>
        <taxon>Pezizomycotina</taxon>
        <taxon>Sordariomycetes</taxon>
        <taxon>Hypocreomycetidae</taxon>
        <taxon>Hypocreales</taxon>
        <taxon>Nectriaceae</taxon>
        <taxon>Dactylonectria</taxon>
    </lineage>
</organism>
<accession>A0A9P9EMS9</accession>
<keyword evidence="2" id="KW-0326">Glycosidase</keyword>
<sequence length="564" mass="63560">MAITTGIPRLQKASSGHWELLVDGEPYLILGAELQNSSMSSARFMDTIWQNLKDMGINTVLGAVAWEDVEPKEGLFNFTELDGVIAGARAYGLRLIILWFGSFKNGRSSYTPTWVKTNPKRFPRMYKKNNEDRLQNSGVLSIFHDECVKADTKAFSSLLQHLRETDEERTVIMVQVENEVGFHGDSRDRSAVATRLFESPVPNDVIQFLNDDWDSLHIDLKSKYPKFKKTVDQIKAGGSTGNWEDYFGRSMWTEELFMAYHYALYLEKIASSGRKVYEIPLFSNVWLPQPGEPGAASGGGKPGEYPSGGATSTVLDIWLKFAPHLDFISPDIYHNAYTETCSIYTHRGQPLFIPEQRRDHFGARTAWTAIGNFHALGVSPFGIDTQTAKEAAFTDHYKLLGSVSKHILETRRKNLSVTGFCFHDPEDENNPCPPFTVSFKHYNVTVSRAFVLGKEGSGYGMIVELEPSKFLLIGKGFKVEWKSNSLTHSYTEILRFEEKSVIDKETQELRTDRILNGDESRSGIWANMPNDDPDHGECPVPVIIPARTAIAQVEIFSLENEEQL</sequence>
<dbReference type="InterPro" id="IPR013529">
    <property type="entry name" value="Glyco_hydro_42_N"/>
</dbReference>
<dbReference type="EMBL" id="JAGMUU010000011">
    <property type="protein sequence ID" value="KAH7142668.1"/>
    <property type="molecule type" value="Genomic_DNA"/>
</dbReference>
<dbReference type="Pfam" id="PF18120">
    <property type="entry name" value="DUF5597"/>
    <property type="match status" value="1"/>
</dbReference>
<dbReference type="Gene3D" id="3.20.20.80">
    <property type="entry name" value="Glycosidases"/>
    <property type="match status" value="1"/>
</dbReference>
<keyword evidence="6" id="KW-1185">Reference proteome</keyword>
<dbReference type="InterPro" id="IPR040719">
    <property type="entry name" value="DUF5597"/>
</dbReference>
<protein>
    <submittedName>
        <fullName evidence="5">Glycoside hydrolase superfamily</fullName>
    </submittedName>
</protein>